<geneLocation type="plasmid" evidence="1 2">
    <name>unnamed</name>
</geneLocation>
<proteinExistence type="predicted"/>
<evidence type="ECO:0000313" key="2">
    <source>
        <dbReference type="Proteomes" id="UP001056500"/>
    </source>
</evidence>
<name>A0ABY4WP64_9BACL</name>
<dbReference type="EMBL" id="CP098756">
    <property type="protein sequence ID" value="USG68551.1"/>
    <property type="molecule type" value="Genomic_DNA"/>
</dbReference>
<keyword evidence="1" id="KW-0614">Plasmid</keyword>
<dbReference type="RefSeq" id="WP_251876510.1">
    <property type="nucleotide sequence ID" value="NZ_CP098756.1"/>
</dbReference>
<accession>A0ABY4WP64</accession>
<gene>
    <name evidence="1" type="ORF">NDK47_27590</name>
</gene>
<organism evidence="1 2">
    <name type="scientific">Brevibacillus ruminantium</name>
    <dbReference type="NCBI Taxonomy" id="2950604"/>
    <lineage>
        <taxon>Bacteria</taxon>
        <taxon>Bacillati</taxon>
        <taxon>Bacillota</taxon>
        <taxon>Bacilli</taxon>
        <taxon>Bacillales</taxon>
        <taxon>Paenibacillaceae</taxon>
        <taxon>Brevibacillus</taxon>
    </lineage>
</organism>
<evidence type="ECO:0000313" key="1">
    <source>
        <dbReference type="EMBL" id="USG68551.1"/>
    </source>
</evidence>
<keyword evidence="2" id="KW-1185">Reference proteome</keyword>
<sequence length="87" mass="9874">MRYTVTAFEMIDTVGGLLENVAEQQSVTTSGQAEKLAKEWTETGKYSSIYISYRHRDSSCYWNPAVGFEVVGKDWLSHFEEQGGNQE</sequence>
<dbReference type="Proteomes" id="UP001056500">
    <property type="component" value="Plasmid unnamed"/>
</dbReference>
<protein>
    <submittedName>
        <fullName evidence="1">Uncharacterized protein</fullName>
    </submittedName>
</protein>
<reference evidence="1" key="1">
    <citation type="submission" date="2022-06" db="EMBL/GenBank/DDBJ databases">
        <title>Genome sequencing of Brevibacillus sp. BB3-R1.</title>
        <authorList>
            <person name="Heo J."/>
            <person name="Lee D."/>
            <person name="Won M."/>
            <person name="Han B.-H."/>
            <person name="Hong S.-B."/>
            <person name="Kwon S.-W."/>
        </authorList>
    </citation>
    <scope>NUCLEOTIDE SEQUENCE</scope>
    <source>
        <strain evidence="1">BB3-R1</strain>
        <plasmid evidence="1">unnamed</plasmid>
    </source>
</reference>